<dbReference type="RefSeq" id="WP_304122286.1">
    <property type="nucleotide sequence ID" value="NZ_DYZA01000131.1"/>
</dbReference>
<reference evidence="4" key="2">
    <citation type="submission" date="2021-09" db="EMBL/GenBank/DDBJ databases">
        <authorList>
            <person name="Gilroy R."/>
        </authorList>
    </citation>
    <scope>NUCLEOTIDE SEQUENCE</scope>
    <source>
        <strain evidence="4">ChiGjej2B2-19336</strain>
    </source>
</reference>
<organism evidence="4 5">
    <name type="scientific">Mailhella massiliensis</name>
    <dbReference type="NCBI Taxonomy" id="1903261"/>
    <lineage>
        <taxon>Bacteria</taxon>
        <taxon>Pseudomonadati</taxon>
        <taxon>Thermodesulfobacteriota</taxon>
        <taxon>Desulfovibrionia</taxon>
        <taxon>Desulfovibrionales</taxon>
        <taxon>Desulfovibrionaceae</taxon>
        <taxon>Mailhella</taxon>
    </lineage>
</organism>
<evidence type="ECO:0000313" key="5">
    <source>
        <dbReference type="Proteomes" id="UP000698963"/>
    </source>
</evidence>
<feature type="domain" description="EF-hand" evidence="3">
    <location>
        <begin position="33"/>
        <end position="68"/>
    </location>
</feature>
<comment type="caution">
    <text evidence="4">The sequence shown here is derived from an EMBL/GenBank/DDBJ whole genome shotgun (WGS) entry which is preliminary data.</text>
</comment>
<gene>
    <name evidence="4" type="ORF">K8W16_06605</name>
</gene>
<dbReference type="Pfam" id="PF13202">
    <property type="entry name" value="EF-hand_5"/>
    <property type="match status" value="2"/>
</dbReference>
<evidence type="ECO:0000256" key="1">
    <source>
        <dbReference type="SAM" id="MobiDB-lite"/>
    </source>
</evidence>
<sequence>MNIAVFRAAALAFALSLPLQALAMPGMQGGSPARSADPVERFHAMDADKDGVLTREELSAARPNLNRNAFDTIDTDHNGGICLEEWKNFSAGHGASASMPDMEGMMKAMRGAGDQAAAQKEGMPLVMPPAQKAAPSGNGSLPLLVTPPAKGN</sequence>
<dbReference type="GO" id="GO:0005509">
    <property type="term" value="F:calcium ion binding"/>
    <property type="evidence" value="ECO:0007669"/>
    <property type="project" value="InterPro"/>
</dbReference>
<feature type="chain" id="PRO_5037656811" description="EF-hand domain-containing protein" evidence="2">
    <location>
        <begin position="24"/>
        <end position="152"/>
    </location>
</feature>
<accession>A0A921AWU0</accession>
<dbReference type="Proteomes" id="UP000698963">
    <property type="component" value="Unassembled WGS sequence"/>
</dbReference>
<reference evidence="4" key="1">
    <citation type="journal article" date="2021" name="PeerJ">
        <title>Extensive microbial diversity within the chicken gut microbiome revealed by metagenomics and culture.</title>
        <authorList>
            <person name="Gilroy R."/>
            <person name="Ravi A."/>
            <person name="Getino M."/>
            <person name="Pursley I."/>
            <person name="Horton D.L."/>
            <person name="Alikhan N.F."/>
            <person name="Baker D."/>
            <person name="Gharbi K."/>
            <person name="Hall N."/>
            <person name="Watson M."/>
            <person name="Adriaenssens E.M."/>
            <person name="Foster-Nyarko E."/>
            <person name="Jarju S."/>
            <person name="Secka A."/>
            <person name="Antonio M."/>
            <person name="Oren A."/>
            <person name="Chaudhuri R.R."/>
            <person name="La Ragione R."/>
            <person name="Hildebrand F."/>
            <person name="Pallen M.J."/>
        </authorList>
    </citation>
    <scope>NUCLEOTIDE SEQUENCE</scope>
    <source>
        <strain evidence="4">ChiGjej2B2-19336</strain>
    </source>
</reference>
<name>A0A921AWU0_9BACT</name>
<dbReference type="InterPro" id="IPR002048">
    <property type="entry name" value="EF_hand_dom"/>
</dbReference>
<keyword evidence="2" id="KW-0732">Signal</keyword>
<dbReference type="EMBL" id="DYZA01000131">
    <property type="protein sequence ID" value="HJD97297.1"/>
    <property type="molecule type" value="Genomic_DNA"/>
</dbReference>
<evidence type="ECO:0000313" key="4">
    <source>
        <dbReference type="EMBL" id="HJD97297.1"/>
    </source>
</evidence>
<proteinExistence type="predicted"/>
<feature type="domain" description="EF-hand" evidence="3">
    <location>
        <begin position="69"/>
        <end position="96"/>
    </location>
</feature>
<protein>
    <recommendedName>
        <fullName evidence="3">EF-hand domain-containing protein</fullName>
    </recommendedName>
</protein>
<feature type="signal peptide" evidence="2">
    <location>
        <begin position="1"/>
        <end position="23"/>
    </location>
</feature>
<feature type="region of interest" description="Disordered" evidence="1">
    <location>
        <begin position="127"/>
        <end position="152"/>
    </location>
</feature>
<dbReference type="PROSITE" id="PS00018">
    <property type="entry name" value="EF_HAND_1"/>
    <property type="match status" value="1"/>
</dbReference>
<evidence type="ECO:0000256" key="2">
    <source>
        <dbReference type="SAM" id="SignalP"/>
    </source>
</evidence>
<dbReference type="InterPro" id="IPR018247">
    <property type="entry name" value="EF_Hand_1_Ca_BS"/>
</dbReference>
<dbReference type="SUPFAM" id="SSF47473">
    <property type="entry name" value="EF-hand"/>
    <property type="match status" value="1"/>
</dbReference>
<evidence type="ECO:0000259" key="3">
    <source>
        <dbReference type="PROSITE" id="PS50222"/>
    </source>
</evidence>
<dbReference type="Gene3D" id="1.10.238.10">
    <property type="entry name" value="EF-hand"/>
    <property type="match status" value="2"/>
</dbReference>
<dbReference type="InterPro" id="IPR011992">
    <property type="entry name" value="EF-hand-dom_pair"/>
</dbReference>
<dbReference type="AlphaFoldDB" id="A0A921AWU0"/>
<dbReference type="PROSITE" id="PS50222">
    <property type="entry name" value="EF_HAND_2"/>
    <property type="match status" value="2"/>
</dbReference>
<dbReference type="CDD" id="cd00051">
    <property type="entry name" value="EFh"/>
    <property type="match status" value="1"/>
</dbReference>